<dbReference type="RefSeq" id="WP_215624749.1">
    <property type="nucleotide sequence ID" value="NZ_CP067089.2"/>
</dbReference>
<dbReference type="Proteomes" id="UP000595917">
    <property type="component" value="Chromosome"/>
</dbReference>
<sequence length="170" mass="19623">MDFDTIENLPREKLLELLSIYAKNWLATDGLWFQGVETHYGFTTALDIDREMWEQFTVIEARRIKAFLELPEHSGLAGLKRALQFRLYAPLNKTETYMEGQSLIYRVVTCRVQDARQRKGLEYHTCKPVGTVEYSLFAAAIDPRITTEVLSCHPDVTDPGCNCKWKFSIP</sequence>
<accession>A0A7T8B7E9</accession>
<evidence type="ECO:0000313" key="2">
    <source>
        <dbReference type="Proteomes" id="UP000595917"/>
    </source>
</evidence>
<keyword evidence="2" id="KW-1185">Reference proteome</keyword>
<proteinExistence type="predicted"/>
<dbReference type="Pfam" id="PF19620">
    <property type="entry name" value="DUF6125"/>
    <property type="match status" value="1"/>
</dbReference>
<evidence type="ECO:0000313" key="1">
    <source>
        <dbReference type="EMBL" id="QQO07444.1"/>
    </source>
</evidence>
<gene>
    <name evidence="1" type="ORF">JFL75_10775</name>
</gene>
<protein>
    <submittedName>
        <fullName evidence="1">Uncharacterized protein</fullName>
    </submittedName>
</protein>
<organism evidence="1 2">
    <name type="scientific">Breznakiella homolactica</name>
    <dbReference type="NCBI Taxonomy" id="2798577"/>
    <lineage>
        <taxon>Bacteria</taxon>
        <taxon>Pseudomonadati</taxon>
        <taxon>Spirochaetota</taxon>
        <taxon>Spirochaetia</taxon>
        <taxon>Spirochaetales</taxon>
        <taxon>Breznakiellaceae</taxon>
        <taxon>Breznakiella</taxon>
    </lineage>
</organism>
<name>A0A7T8B7E9_9SPIR</name>
<dbReference type="KEGG" id="bhc:JFL75_10775"/>
<reference evidence="1" key="1">
    <citation type="submission" date="2021-01" db="EMBL/GenBank/DDBJ databases">
        <title>Description of Breznakiella homolactica.</title>
        <authorList>
            <person name="Song Y."/>
            <person name="Brune A."/>
        </authorList>
    </citation>
    <scope>NUCLEOTIDE SEQUENCE</scope>
    <source>
        <strain evidence="1">RmG30</strain>
    </source>
</reference>
<dbReference type="EMBL" id="CP067089">
    <property type="protein sequence ID" value="QQO07444.1"/>
    <property type="molecule type" value="Genomic_DNA"/>
</dbReference>
<dbReference type="AlphaFoldDB" id="A0A7T8B7E9"/>